<dbReference type="Pfam" id="PF01965">
    <property type="entry name" value="DJ-1_PfpI"/>
    <property type="match status" value="1"/>
</dbReference>
<keyword evidence="5" id="KW-0315">Glutamine amidotransferase</keyword>
<gene>
    <name evidence="5" type="ORF">JNB85_01465</name>
</gene>
<dbReference type="Proteomes" id="UP000717752">
    <property type="component" value="Unassembled WGS sequence"/>
</dbReference>
<evidence type="ECO:0000256" key="1">
    <source>
        <dbReference type="ARBA" id="ARBA00023016"/>
    </source>
</evidence>
<comment type="caution">
    <text evidence="5">The sequence shown here is derived from an EMBL/GenBank/DDBJ whole genome shotgun (WGS) entry which is preliminary data.</text>
</comment>
<dbReference type="PANTHER" id="PTHR48094">
    <property type="entry name" value="PROTEIN/NUCLEIC ACID DEGLYCASE DJ-1-RELATED"/>
    <property type="match status" value="1"/>
</dbReference>
<evidence type="ECO:0000313" key="6">
    <source>
        <dbReference type="Proteomes" id="UP000717752"/>
    </source>
</evidence>
<dbReference type="InterPro" id="IPR029062">
    <property type="entry name" value="Class_I_gatase-like"/>
</dbReference>
<keyword evidence="2" id="KW-0456">Lyase</keyword>
<feature type="domain" description="DJ-1/PfpI" evidence="4">
    <location>
        <begin position="31"/>
        <end position="221"/>
    </location>
</feature>
<dbReference type="PANTHER" id="PTHR48094:SF11">
    <property type="entry name" value="GLUTATHIONE-INDEPENDENT GLYOXALASE HSP31-RELATED"/>
    <property type="match status" value="1"/>
</dbReference>
<evidence type="ECO:0000313" key="5">
    <source>
        <dbReference type="EMBL" id="MBW9051076.1"/>
    </source>
</evidence>
<evidence type="ECO:0000256" key="2">
    <source>
        <dbReference type="ARBA" id="ARBA00023239"/>
    </source>
</evidence>
<sequence length="234" mass="24749">MARKPHILMVATSHSDLGATGRKTGLWLEGFAAPYYVFVSAGAIVTVASPAGGLPPLDPQSIDPEVAPAATMRFRRDPAAQTVLAHTVELADLRSDEFDAVFFPGGYGPMWDLALNEESIALLDAFATTGRYIGAVCHAPAALLGVRIGNVPFVHGKRVTAFSDAEEASADLVDQMPFSLESALKELGAFYQSAGVARPLAIADGTLVTGQNPASSYDAARIFMNLLDESLLER</sequence>
<reference evidence="5 6" key="1">
    <citation type="journal article" date="2021" name="MBio">
        <title>Poor Competitiveness of Bradyrhizobium in Pigeon Pea Root Colonization in Indian Soils.</title>
        <authorList>
            <person name="Chalasani D."/>
            <person name="Basu A."/>
            <person name="Pullabhotla S.V.S.R.N."/>
            <person name="Jorrin B."/>
            <person name="Neal A.L."/>
            <person name="Poole P.S."/>
            <person name="Podile A.R."/>
            <person name="Tkacz A."/>
        </authorList>
    </citation>
    <scope>NUCLEOTIDE SEQUENCE [LARGE SCALE GENOMIC DNA]</scope>
    <source>
        <strain evidence="5 6">HU56</strain>
    </source>
</reference>
<accession>A0ABS7GN60</accession>
<dbReference type="InterPro" id="IPR050325">
    <property type="entry name" value="Prot/Nucl_acid_deglycase"/>
</dbReference>
<dbReference type="EMBL" id="JAEUAK010000001">
    <property type="protein sequence ID" value="MBW9051076.1"/>
    <property type="molecule type" value="Genomic_DNA"/>
</dbReference>
<protein>
    <submittedName>
        <fullName evidence="5">Type 1 glutamine amidotransferase domain-containing protein</fullName>
    </submittedName>
</protein>
<comment type="similarity">
    <text evidence="3">Belongs to the peptidase C56 family. HSP31-like subfamily.</text>
</comment>
<proteinExistence type="inferred from homology"/>
<dbReference type="SUPFAM" id="SSF52317">
    <property type="entry name" value="Class I glutamine amidotransferase-like"/>
    <property type="match status" value="1"/>
</dbReference>
<name>A0ABS7GN60_9HYPH</name>
<evidence type="ECO:0000256" key="3">
    <source>
        <dbReference type="ARBA" id="ARBA00038493"/>
    </source>
</evidence>
<organism evidence="5 6">
    <name type="scientific">Rhizobium mesosinicum</name>
    <dbReference type="NCBI Taxonomy" id="335017"/>
    <lineage>
        <taxon>Bacteria</taxon>
        <taxon>Pseudomonadati</taxon>
        <taxon>Pseudomonadota</taxon>
        <taxon>Alphaproteobacteria</taxon>
        <taxon>Hyphomicrobiales</taxon>
        <taxon>Rhizobiaceae</taxon>
        <taxon>Rhizobium/Agrobacterium group</taxon>
        <taxon>Rhizobium</taxon>
    </lineage>
</organism>
<keyword evidence="1" id="KW-0346">Stress response</keyword>
<dbReference type="Gene3D" id="3.40.50.880">
    <property type="match status" value="1"/>
</dbReference>
<dbReference type="RefSeq" id="WP_220332615.1">
    <property type="nucleotide sequence ID" value="NZ_JAEUAK010000001.1"/>
</dbReference>
<keyword evidence="6" id="KW-1185">Reference proteome</keyword>
<dbReference type="InterPro" id="IPR002818">
    <property type="entry name" value="DJ-1/PfpI"/>
</dbReference>
<evidence type="ECO:0000259" key="4">
    <source>
        <dbReference type="Pfam" id="PF01965"/>
    </source>
</evidence>
<dbReference type="CDD" id="cd03141">
    <property type="entry name" value="GATase1_Hsp31_like"/>
    <property type="match status" value="1"/>
</dbReference>